<sequence length="385" mass="42471">MSWSLAVIAGVAAGGLALVFLGLFFLWFYILKSRSLSSKTSETGSSYPSALVEWNRGAQMCFAASGPSGDHQSLRQFTLQELELAAKNFNESNYVGKGTFGLVYKGLLLDGTLVAIKRRLGYPMQEFVEEVQSLSKIRHRNLVTLIGYCQEDGCQVLVYEYIPNGSISGHLYDTQRDPTVRLEFKQRLSIAIGAAKGLSHLHSLVPPVIHKGFKTSDVLVNENFIAKVADTGMVELLQRIEGGCPSQTSESNVFQDPEIPTLEELREASDVYSFGVFLLELVTGREVALFISHESTRSLAHWVEGHISLNDLIDQRLAGSFTSRGMKCLIRLILQCLDLSGRRRPRMGLIVLELERILETEMALTIVMGDGTAVVTLGSQLFTSS</sequence>
<dbReference type="Proteomes" id="UP001515500">
    <property type="component" value="Chromosome 7"/>
</dbReference>
<dbReference type="RefSeq" id="XP_039128472.1">
    <property type="nucleotide sequence ID" value="XM_039272538.1"/>
</dbReference>
<evidence type="ECO:0000256" key="11">
    <source>
        <dbReference type="ARBA" id="ARBA00047899"/>
    </source>
</evidence>
<comment type="catalytic activity">
    <reaction evidence="11">
        <text>L-threonyl-[protein] + ATP = O-phospho-L-threonyl-[protein] + ADP + H(+)</text>
        <dbReference type="Rhea" id="RHEA:46608"/>
        <dbReference type="Rhea" id="RHEA-COMP:11060"/>
        <dbReference type="Rhea" id="RHEA-COMP:11605"/>
        <dbReference type="ChEBI" id="CHEBI:15378"/>
        <dbReference type="ChEBI" id="CHEBI:30013"/>
        <dbReference type="ChEBI" id="CHEBI:30616"/>
        <dbReference type="ChEBI" id="CHEBI:61977"/>
        <dbReference type="ChEBI" id="CHEBI:456216"/>
        <dbReference type="EC" id="2.7.11.1"/>
    </reaction>
</comment>
<proteinExistence type="predicted"/>
<keyword evidence="5 14" id="KW-0812">Transmembrane</keyword>
<evidence type="ECO:0000256" key="9">
    <source>
        <dbReference type="ARBA" id="ARBA00022989"/>
    </source>
</evidence>
<dbReference type="PROSITE" id="PS00107">
    <property type="entry name" value="PROTEIN_KINASE_ATP"/>
    <property type="match status" value="1"/>
</dbReference>
<dbReference type="SUPFAM" id="SSF56112">
    <property type="entry name" value="Protein kinase-like (PK-like)"/>
    <property type="match status" value="1"/>
</dbReference>
<dbReference type="InterPro" id="IPR017441">
    <property type="entry name" value="Protein_kinase_ATP_BS"/>
</dbReference>
<dbReference type="GO" id="GO:0005886">
    <property type="term" value="C:plasma membrane"/>
    <property type="evidence" value="ECO:0007669"/>
    <property type="project" value="UniProtKB-SubCell"/>
</dbReference>
<keyword evidence="8 13" id="KW-0067">ATP-binding</keyword>
<reference evidence="17" key="1">
    <citation type="submission" date="2025-08" db="UniProtKB">
        <authorList>
            <consortium name="RefSeq"/>
        </authorList>
    </citation>
    <scope>IDENTIFICATION</scope>
</reference>
<dbReference type="PANTHER" id="PTHR47982">
    <property type="entry name" value="PROLINE-RICH RECEPTOR-LIKE PROTEIN KINASE PERK4"/>
    <property type="match status" value="1"/>
</dbReference>
<accession>A0AB40BP39</accession>
<evidence type="ECO:0000256" key="7">
    <source>
        <dbReference type="ARBA" id="ARBA00022777"/>
    </source>
</evidence>
<evidence type="ECO:0000256" key="12">
    <source>
        <dbReference type="ARBA" id="ARBA00048679"/>
    </source>
</evidence>
<evidence type="ECO:0000256" key="14">
    <source>
        <dbReference type="SAM" id="Phobius"/>
    </source>
</evidence>
<protein>
    <recommendedName>
        <fullName evidence="2">non-specific serine/threonine protein kinase</fullName>
        <ecNumber evidence="2">2.7.11.1</ecNumber>
    </recommendedName>
</protein>
<dbReference type="Pfam" id="PF07714">
    <property type="entry name" value="PK_Tyr_Ser-Thr"/>
    <property type="match status" value="1"/>
</dbReference>
<evidence type="ECO:0000256" key="8">
    <source>
        <dbReference type="ARBA" id="ARBA00022840"/>
    </source>
</evidence>
<evidence type="ECO:0000256" key="2">
    <source>
        <dbReference type="ARBA" id="ARBA00012513"/>
    </source>
</evidence>
<dbReference type="GeneID" id="120264717"/>
<evidence type="ECO:0000256" key="4">
    <source>
        <dbReference type="ARBA" id="ARBA00022679"/>
    </source>
</evidence>
<keyword evidence="16" id="KW-1185">Reference proteome</keyword>
<feature type="binding site" evidence="13">
    <location>
        <position position="117"/>
    </location>
    <ligand>
        <name>ATP</name>
        <dbReference type="ChEBI" id="CHEBI:30616"/>
    </ligand>
</feature>
<dbReference type="EC" id="2.7.11.1" evidence="2"/>
<organism evidence="16 17">
    <name type="scientific">Dioscorea cayennensis subsp. rotundata</name>
    <name type="common">White Guinea yam</name>
    <name type="synonym">Dioscorea rotundata</name>
    <dbReference type="NCBI Taxonomy" id="55577"/>
    <lineage>
        <taxon>Eukaryota</taxon>
        <taxon>Viridiplantae</taxon>
        <taxon>Streptophyta</taxon>
        <taxon>Embryophyta</taxon>
        <taxon>Tracheophyta</taxon>
        <taxon>Spermatophyta</taxon>
        <taxon>Magnoliopsida</taxon>
        <taxon>Liliopsida</taxon>
        <taxon>Dioscoreales</taxon>
        <taxon>Dioscoreaceae</taxon>
        <taxon>Dioscorea</taxon>
    </lineage>
</organism>
<dbReference type="InterPro" id="IPR011009">
    <property type="entry name" value="Kinase-like_dom_sf"/>
</dbReference>
<dbReference type="GO" id="GO:0005524">
    <property type="term" value="F:ATP binding"/>
    <property type="evidence" value="ECO:0007669"/>
    <property type="project" value="UniProtKB-UniRule"/>
</dbReference>
<evidence type="ECO:0000256" key="10">
    <source>
        <dbReference type="ARBA" id="ARBA00023136"/>
    </source>
</evidence>
<keyword evidence="7" id="KW-0418">Kinase</keyword>
<dbReference type="InterPro" id="IPR047117">
    <property type="entry name" value="PERK1-13-like"/>
</dbReference>
<evidence type="ECO:0000313" key="17">
    <source>
        <dbReference type="RefSeq" id="XP_039128472.1"/>
    </source>
</evidence>
<evidence type="ECO:0000256" key="13">
    <source>
        <dbReference type="PROSITE-ProRule" id="PRU10141"/>
    </source>
</evidence>
<comment type="catalytic activity">
    <reaction evidence="12">
        <text>L-seryl-[protein] + ATP = O-phospho-L-seryl-[protein] + ADP + H(+)</text>
        <dbReference type="Rhea" id="RHEA:17989"/>
        <dbReference type="Rhea" id="RHEA-COMP:9863"/>
        <dbReference type="Rhea" id="RHEA-COMP:11604"/>
        <dbReference type="ChEBI" id="CHEBI:15378"/>
        <dbReference type="ChEBI" id="CHEBI:29999"/>
        <dbReference type="ChEBI" id="CHEBI:30616"/>
        <dbReference type="ChEBI" id="CHEBI:83421"/>
        <dbReference type="ChEBI" id="CHEBI:456216"/>
        <dbReference type="EC" id="2.7.11.1"/>
    </reaction>
</comment>
<dbReference type="AlphaFoldDB" id="A0AB40BP39"/>
<feature type="domain" description="Protein kinase" evidence="15">
    <location>
        <begin position="89"/>
        <end position="358"/>
    </location>
</feature>
<dbReference type="FunFam" id="1.10.510.10:FF:000430">
    <property type="entry name" value="Protein kinase superfamily protein"/>
    <property type="match status" value="1"/>
</dbReference>
<keyword evidence="10 14" id="KW-0472">Membrane</keyword>
<dbReference type="FunFam" id="3.30.200.20:FF:000039">
    <property type="entry name" value="receptor-like protein kinase FERONIA"/>
    <property type="match status" value="1"/>
</dbReference>
<keyword evidence="3" id="KW-0723">Serine/threonine-protein kinase</keyword>
<keyword evidence="6 13" id="KW-0547">Nucleotide-binding</keyword>
<dbReference type="Gene3D" id="3.30.200.20">
    <property type="entry name" value="Phosphorylase Kinase, domain 1"/>
    <property type="match status" value="1"/>
</dbReference>
<dbReference type="InterPro" id="IPR001245">
    <property type="entry name" value="Ser-Thr/Tyr_kinase_cat_dom"/>
</dbReference>
<name>A0AB40BP39_DIOCR</name>
<keyword evidence="4" id="KW-0808">Transferase</keyword>
<evidence type="ECO:0000256" key="1">
    <source>
        <dbReference type="ARBA" id="ARBA00004162"/>
    </source>
</evidence>
<gene>
    <name evidence="17" type="primary">LOC120264717</name>
</gene>
<evidence type="ECO:0000256" key="3">
    <source>
        <dbReference type="ARBA" id="ARBA00022527"/>
    </source>
</evidence>
<dbReference type="PANTHER" id="PTHR47982:SF54">
    <property type="entry name" value="PROTEIN KINASE SUPERFAMILY PROTEIN"/>
    <property type="match status" value="1"/>
</dbReference>
<keyword evidence="9 14" id="KW-1133">Transmembrane helix</keyword>
<evidence type="ECO:0000256" key="6">
    <source>
        <dbReference type="ARBA" id="ARBA00022741"/>
    </source>
</evidence>
<comment type="subcellular location">
    <subcellularLocation>
        <location evidence="1">Cell membrane</location>
        <topology evidence="1">Single-pass membrane protein</topology>
    </subcellularLocation>
</comment>
<dbReference type="GO" id="GO:0004674">
    <property type="term" value="F:protein serine/threonine kinase activity"/>
    <property type="evidence" value="ECO:0007669"/>
    <property type="project" value="UniProtKB-KW"/>
</dbReference>
<dbReference type="InterPro" id="IPR000719">
    <property type="entry name" value="Prot_kinase_dom"/>
</dbReference>
<evidence type="ECO:0000256" key="5">
    <source>
        <dbReference type="ARBA" id="ARBA00022692"/>
    </source>
</evidence>
<evidence type="ECO:0000259" key="15">
    <source>
        <dbReference type="PROSITE" id="PS50011"/>
    </source>
</evidence>
<evidence type="ECO:0000313" key="16">
    <source>
        <dbReference type="Proteomes" id="UP001515500"/>
    </source>
</evidence>
<dbReference type="PROSITE" id="PS50011">
    <property type="entry name" value="PROTEIN_KINASE_DOM"/>
    <property type="match status" value="1"/>
</dbReference>
<feature type="transmembrane region" description="Helical" evidence="14">
    <location>
        <begin position="6"/>
        <end position="31"/>
    </location>
</feature>
<dbReference type="Gene3D" id="1.10.510.10">
    <property type="entry name" value="Transferase(Phosphotransferase) domain 1"/>
    <property type="match status" value="1"/>
</dbReference>